<evidence type="ECO:0000256" key="1">
    <source>
        <dbReference type="SAM" id="Phobius"/>
    </source>
</evidence>
<keyword evidence="1" id="KW-1133">Transmembrane helix</keyword>
<comment type="caution">
    <text evidence="2">The sequence shown here is derived from an EMBL/GenBank/DDBJ whole genome shotgun (WGS) entry which is preliminary data.</text>
</comment>
<name>A0ABW5NTM3_9FLAO</name>
<organism evidence="2 3">
    <name type="scientific">Flavobacterium suzhouense</name>
    <dbReference type="NCBI Taxonomy" id="1529638"/>
    <lineage>
        <taxon>Bacteria</taxon>
        <taxon>Pseudomonadati</taxon>
        <taxon>Bacteroidota</taxon>
        <taxon>Flavobacteriia</taxon>
        <taxon>Flavobacteriales</taxon>
        <taxon>Flavobacteriaceae</taxon>
        <taxon>Flavobacterium</taxon>
    </lineage>
</organism>
<evidence type="ECO:0000313" key="3">
    <source>
        <dbReference type="Proteomes" id="UP001597480"/>
    </source>
</evidence>
<keyword evidence="1" id="KW-0812">Transmembrane</keyword>
<protein>
    <submittedName>
        <fullName evidence="2">Uncharacterized protein</fullName>
    </submittedName>
</protein>
<keyword evidence="3" id="KW-1185">Reference proteome</keyword>
<accession>A0ABW5NTM3</accession>
<dbReference type="Proteomes" id="UP001597480">
    <property type="component" value="Unassembled WGS sequence"/>
</dbReference>
<dbReference type="EMBL" id="JBHUMD010000007">
    <property type="protein sequence ID" value="MFD2601948.1"/>
    <property type="molecule type" value="Genomic_DNA"/>
</dbReference>
<sequence length="62" mass="6827">MKITTKKQLLAILILVNLLVFSIIGAVLFYFDGIRILAPLLGAAAAVTAIQYNMRKKQLPQV</sequence>
<evidence type="ECO:0000313" key="2">
    <source>
        <dbReference type="EMBL" id="MFD2601948.1"/>
    </source>
</evidence>
<gene>
    <name evidence="2" type="ORF">ACFSR3_07765</name>
</gene>
<feature type="transmembrane region" description="Helical" evidence="1">
    <location>
        <begin position="36"/>
        <end position="54"/>
    </location>
</feature>
<keyword evidence="1" id="KW-0472">Membrane</keyword>
<feature type="transmembrane region" description="Helical" evidence="1">
    <location>
        <begin position="9"/>
        <end position="30"/>
    </location>
</feature>
<reference evidence="3" key="1">
    <citation type="journal article" date="2019" name="Int. J. Syst. Evol. Microbiol.">
        <title>The Global Catalogue of Microorganisms (GCM) 10K type strain sequencing project: providing services to taxonomists for standard genome sequencing and annotation.</title>
        <authorList>
            <consortium name="The Broad Institute Genomics Platform"/>
            <consortium name="The Broad Institute Genome Sequencing Center for Infectious Disease"/>
            <person name="Wu L."/>
            <person name="Ma J."/>
        </authorList>
    </citation>
    <scope>NUCLEOTIDE SEQUENCE [LARGE SCALE GENOMIC DNA]</scope>
    <source>
        <strain evidence="3">KCTC 42107</strain>
    </source>
</reference>
<proteinExistence type="predicted"/>
<dbReference type="RefSeq" id="WP_379820452.1">
    <property type="nucleotide sequence ID" value="NZ_JBHUMD010000007.1"/>
</dbReference>